<dbReference type="HOGENOM" id="CLU_1402486_0_0_1"/>
<evidence type="ECO:0000256" key="2">
    <source>
        <dbReference type="ARBA" id="ARBA00022559"/>
    </source>
</evidence>
<name>W9NCZ5_FUSOX</name>
<dbReference type="GO" id="GO:0004601">
    <property type="term" value="F:peroxidase activity"/>
    <property type="evidence" value="ECO:0007669"/>
    <property type="project" value="UniProtKB-KW"/>
</dbReference>
<feature type="domain" description="Heme haloperoxidase family profile" evidence="8">
    <location>
        <begin position="1"/>
        <end position="135"/>
    </location>
</feature>
<evidence type="ECO:0000259" key="8">
    <source>
        <dbReference type="PROSITE" id="PS51405"/>
    </source>
</evidence>
<reference evidence="9" key="1">
    <citation type="submission" date="2011-10" db="EMBL/GenBank/DDBJ databases">
        <title>The Genome Sequence of Fusarium oxysporum HDV247.</title>
        <authorList>
            <consortium name="The Broad Institute Genome Sequencing Platform"/>
            <person name="Ma L.-J."/>
            <person name="Gale L.R."/>
            <person name="Schwartz D.C."/>
            <person name="Zhou S."/>
            <person name="Corby-Kistler H."/>
            <person name="Young S.K."/>
            <person name="Zeng Q."/>
            <person name="Gargeya S."/>
            <person name="Fitzgerald M."/>
            <person name="Haas B."/>
            <person name="Abouelleil A."/>
            <person name="Alvarado L."/>
            <person name="Arachchi H.M."/>
            <person name="Berlin A."/>
            <person name="Brown A."/>
            <person name="Chapman S.B."/>
            <person name="Chen Z."/>
            <person name="Dunbar C."/>
            <person name="Freedman E."/>
            <person name="Gearin G."/>
            <person name="Goldberg J."/>
            <person name="Griggs A."/>
            <person name="Gujja S."/>
            <person name="Heiman D."/>
            <person name="Howarth C."/>
            <person name="Larson L."/>
            <person name="Lui A."/>
            <person name="MacDonald P.J.P."/>
            <person name="Montmayeur A."/>
            <person name="Murphy C."/>
            <person name="Neiman D."/>
            <person name="Pearson M."/>
            <person name="Priest M."/>
            <person name="Roberts A."/>
            <person name="Saif S."/>
            <person name="Shea T."/>
            <person name="Shenoy N."/>
            <person name="Sisk P."/>
            <person name="Stolte C."/>
            <person name="Sykes S."/>
            <person name="Wortman J."/>
            <person name="Nusbaum C."/>
            <person name="Birren B."/>
        </authorList>
    </citation>
    <scope>NUCLEOTIDE SEQUENCE [LARGE SCALE GENOMIC DNA]</scope>
    <source>
        <strain evidence="9">HDV247</strain>
    </source>
</reference>
<dbReference type="GO" id="GO:0046872">
    <property type="term" value="F:metal ion binding"/>
    <property type="evidence" value="ECO:0007669"/>
    <property type="project" value="UniProtKB-KW"/>
</dbReference>
<dbReference type="Proteomes" id="UP000030751">
    <property type="component" value="Unassembled WGS sequence"/>
</dbReference>
<keyword evidence="4" id="KW-0479">Metal-binding</keyword>
<keyword evidence="6" id="KW-0408">Iron</keyword>
<evidence type="ECO:0000256" key="4">
    <source>
        <dbReference type="ARBA" id="ARBA00022723"/>
    </source>
</evidence>
<keyword evidence="2" id="KW-0575">Peroxidase</keyword>
<keyword evidence="5" id="KW-0560">Oxidoreductase</keyword>
<evidence type="ECO:0000256" key="7">
    <source>
        <dbReference type="ARBA" id="ARBA00025795"/>
    </source>
</evidence>
<sequence>MFADDAVQFKINCLAAPTRDDRRVGDNVNLNKTLLKQLLSASKDGETLIIEDTAEHHHRRHNDSKATNPNFRFGNSGAICSLAQYANMFGMLGRQGKNGPGTLHVEDVKKFYLDEDWPKDYWRRQLPYYSPEANSYIDRMARHIGYQIERPYPPDDHNLYDVEGDVAVFDVLPPWKLPDRYKQQEQEQKETTYL</sequence>
<dbReference type="Gene3D" id="1.10.489.10">
    <property type="entry name" value="Chloroperoxidase-like"/>
    <property type="match status" value="1"/>
</dbReference>
<reference evidence="9" key="2">
    <citation type="submission" date="2012-05" db="EMBL/GenBank/DDBJ databases">
        <title>Annotation of the Genome Sequence of Fusarium oxysporum HDV247.</title>
        <authorList>
            <consortium name="The Broad Institute Genomics Platform"/>
            <person name="Ma L.-J."/>
            <person name="Corby-Kistler H."/>
            <person name="Broz K."/>
            <person name="Gale L.R."/>
            <person name="Jonkers W."/>
            <person name="O'Donnell K."/>
            <person name="Ploetz R."/>
            <person name="Steinberg C."/>
            <person name="Schwartz D.C."/>
            <person name="VanEtten H."/>
            <person name="Zhou S."/>
            <person name="Young S.K."/>
            <person name="Zeng Q."/>
            <person name="Gargeya S."/>
            <person name="Fitzgerald M."/>
            <person name="Abouelleil A."/>
            <person name="Alvarado L."/>
            <person name="Chapman S.B."/>
            <person name="Gainer-Dewar J."/>
            <person name="Goldberg J."/>
            <person name="Griggs A."/>
            <person name="Gujja S."/>
            <person name="Hansen M."/>
            <person name="Howarth C."/>
            <person name="Imamovic A."/>
            <person name="Ireland A."/>
            <person name="Larimer J."/>
            <person name="McCowan C."/>
            <person name="Murphy C."/>
            <person name="Pearson M."/>
            <person name="Poon T.W."/>
            <person name="Priest M."/>
            <person name="Roberts A."/>
            <person name="Saif S."/>
            <person name="Shea T."/>
            <person name="Sykes S."/>
            <person name="Wortman J."/>
            <person name="Nusbaum C."/>
            <person name="Birren B."/>
        </authorList>
    </citation>
    <scope>NUCLEOTIDE SEQUENCE</scope>
    <source>
        <strain evidence="9">HDV247</strain>
    </source>
</reference>
<organism evidence="9">
    <name type="scientific">Fusarium oxysporum f. sp. pisi HDV247</name>
    <dbReference type="NCBI Taxonomy" id="1080344"/>
    <lineage>
        <taxon>Eukaryota</taxon>
        <taxon>Fungi</taxon>
        <taxon>Dikarya</taxon>
        <taxon>Ascomycota</taxon>
        <taxon>Pezizomycotina</taxon>
        <taxon>Sordariomycetes</taxon>
        <taxon>Hypocreomycetidae</taxon>
        <taxon>Hypocreales</taxon>
        <taxon>Nectriaceae</taxon>
        <taxon>Fusarium</taxon>
        <taxon>Fusarium oxysporum species complex</taxon>
    </lineage>
</organism>
<proteinExistence type="inferred from homology"/>
<evidence type="ECO:0000256" key="3">
    <source>
        <dbReference type="ARBA" id="ARBA00022617"/>
    </source>
</evidence>
<gene>
    <name evidence="9" type="ORF">FOVG_19809</name>
</gene>
<comment type="similarity">
    <text evidence="7">Belongs to the chloroperoxidase family.</text>
</comment>
<keyword evidence="3" id="KW-0349">Heme</keyword>
<comment type="cofactor">
    <cofactor evidence="1">
        <name>heme b</name>
        <dbReference type="ChEBI" id="CHEBI:60344"/>
    </cofactor>
</comment>
<dbReference type="PANTHER" id="PTHR33577">
    <property type="entry name" value="STERIGMATOCYSTIN BIOSYNTHESIS PEROXIDASE STCC-RELATED"/>
    <property type="match status" value="1"/>
</dbReference>
<dbReference type="PROSITE" id="PS51405">
    <property type="entry name" value="HEME_HALOPEROXIDASE"/>
    <property type="match status" value="1"/>
</dbReference>
<dbReference type="PANTHER" id="PTHR33577:SF16">
    <property type="entry name" value="HEME HALOPEROXIDASE FAMILY PROFILE DOMAIN-CONTAINING PROTEIN"/>
    <property type="match status" value="1"/>
</dbReference>
<dbReference type="InterPro" id="IPR000028">
    <property type="entry name" value="Chloroperoxidase"/>
</dbReference>
<dbReference type="AlphaFoldDB" id="W9NCZ5"/>
<dbReference type="Pfam" id="PF01328">
    <property type="entry name" value="Peroxidase_2"/>
    <property type="match status" value="1"/>
</dbReference>
<evidence type="ECO:0000256" key="6">
    <source>
        <dbReference type="ARBA" id="ARBA00023004"/>
    </source>
</evidence>
<protein>
    <recommendedName>
        <fullName evidence="8">Heme haloperoxidase family profile domain-containing protein</fullName>
    </recommendedName>
</protein>
<accession>W9NCZ5</accession>
<dbReference type="InterPro" id="IPR036851">
    <property type="entry name" value="Chloroperoxidase-like_sf"/>
</dbReference>
<dbReference type="OrthoDB" id="407298at2759"/>
<evidence type="ECO:0000256" key="1">
    <source>
        <dbReference type="ARBA" id="ARBA00001970"/>
    </source>
</evidence>
<dbReference type="EMBL" id="JH651209">
    <property type="protein sequence ID" value="EXA28596.1"/>
    <property type="molecule type" value="Genomic_DNA"/>
</dbReference>
<evidence type="ECO:0000256" key="5">
    <source>
        <dbReference type="ARBA" id="ARBA00023002"/>
    </source>
</evidence>
<evidence type="ECO:0000313" key="9">
    <source>
        <dbReference type="EMBL" id="EXA28596.1"/>
    </source>
</evidence>